<dbReference type="EMBL" id="CM042052">
    <property type="protein sequence ID" value="KAI3719424.1"/>
    <property type="molecule type" value="Genomic_DNA"/>
</dbReference>
<evidence type="ECO:0000313" key="1">
    <source>
        <dbReference type="EMBL" id="KAI3719424.1"/>
    </source>
</evidence>
<proteinExistence type="predicted"/>
<comment type="caution">
    <text evidence="1">The sequence shown here is derived from an EMBL/GenBank/DDBJ whole genome shotgun (WGS) entry which is preliminary data.</text>
</comment>
<sequence length="115" mass="13047">MIEYPFVHPWENARRRDLRKLNYSCVTRSFVKELRPVYTLTGSAMPSPKSGSVSSMSPLAFGSTPTMSPPSSPMWQHKVSHLSLPALQPLPFPFKMVQRCSSGIGKSKERRIYDF</sequence>
<evidence type="ECO:0000313" key="2">
    <source>
        <dbReference type="Proteomes" id="UP001055879"/>
    </source>
</evidence>
<name>A0ACB9BBX1_ARCLA</name>
<organism evidence="1 2">
    <name type="scientific">Arctium lappa</name>
    <name type="common">Greater burdock</name>
    <name type="synonym">Lappa major</name>
    <dbReference type="NCBI Taxonomy" id="4217"/>
    <lineage>
        <taxon>Eukaryota</taxon>
        <taxon>Viridiplantae</taxon>
        <taxon>Streptophyta</taxon>
        <taxon>Embryophyta</taxon>
        <taxon>Tracheophyta</taxon>
        <taxon>Spermatophyta</taxon>
        <taxon>Magnoliopsida</taxon>
        <taxon>eudicotyledons</taxon>
        <taxon>Gunneridae</taxon>
        <taxon>Pentapetalae</taxon>
        <taxon>asterids</taxon>
        <taxon>campanulids</taxon>
        <taxon>Asterales</taxon>
        <taxon>Asteraceae</taxon>
        <taxon>Carduoideae</taxon>
        <taxon>Cardueae</taxon>
        <taxon>Arctiinae</taxon>
        <taxon>Arctium</taxon>
    </lineage>
</organism>
<reference evidence="2" key="1">
    <citation type="journal article" date="2022" name="Mol. Ecol. Resour.">
        <title>The genomes of chicory, endive, great burdock and yacon provide insights into Asteraceae palaeo-polyploidization history and plant inulin production.</title>
        <authorList>
            <person name="Fan W."/>
            <person name="Wang S."/>
            <person name="Wang H."/>
            <person name="Wang A."/>
            <person name="Jiang F."/>
            <person name="Liu H."/>
            <person name="Zhao H."/>
            <person name="Xu D."/>
            <person name="Zhang Y."/>
        </authorList>
    </citation>
    <scope>NUCLEOTIDE SEQUENCE [LARGE SCALE GENOMIC DNA]</scope>
    <source>
        <strain evidence="2">cv. Niubang</strain>
    </source>
</reference>
<gene>
    <name evidence="1" type="ORF">L6452_20322</name>
</gene>
<accession>A0ACB9BBX1</accession>
<keyword evidence="2" id="KW-1185">Reference proteome</keyword>
<dbReference type="Proteomes" id="UP001055879">
    <property type="component" value="Linkage Group LG06"/>
</dbReference>
<reference evidence="1 2" key="2">
    <citation type="journal article" date="2022" name="Mol. Ecol. Resour.">
        <title>The genomes of chicory, endive, great burdock and yacon provide insights into Asteraceae paleo-polyploidization history and plant inulin production.</title>
        <authorList>
            <person name="Fan W."/>
            <person name="Wang S."/>
            <person name="Wang H."/>
            <person name="Wang A."/>
            <person name="Jiang F."/>
            <person name="Liu H."/>
            <person name="Zhao H."/>
            <person name="Xu D."/>
            <person name="Zhang Y."/>
        </authorList>
    </citation>
    <scope>NUCLEOTIDE SEQUENCE [LARGE SCALE GENOMIC DNA]</scope>
    <source>
        <strain evidence="2">cv. Niubang</strain>
    </source>
</reference>
<protein>
    <submittedName>
        <fullName evidence="1">Uncharacterized protein</fullName>
    </submittedName>
</protein>